<sequence length="497" mass="51895">MTVGFWYEEAQRAMRAATAAVTRRRAGTAGEINGLVGARSDLYHQLARVTELLVGGRPVAEVPDKAAAALVLGRHGQSLTRFYVGLRAAAVVNERLPPAPEVSDGAARSLRRAADAIGVMGDIIAGHVPPGRRPDTPEGIAIRAGGGVQGGLGDIARLAVDAVRLDGRLPAWLDRGGPLAQTYRPVAEAARWTSGSRLSAVAKELVAAAKAQPDLRELDIARSPLHPAPAVDTVDAAIAAVRAARTWLWLHPAQVTGVHLQVGTQLGLAAHVLTADGSLAMTGGWRQAAIAAAELRAAPAAGPAQDTVAEMGEALRWARSLLGPAAARGHMQHRGRDAARLGSEMLLMAAALHRGLRTATQRRNLFVRGDAILERPAGSLVYRAAPHWRPATADDDLVRDLSRALWQIVGSGAEGDPASMVAHVLAQPPRPRAVSPAAAESRSPKPDVLPDDRARPGPRQGEGRQPNPAGAETLAAVSGREAVEDGGVPLSGEILID</sequence>
<evidence type="ECO:0000313" key="5">
    <source>
        <dbReference type="Proteomes" id="UP000471364"/>
    </source>
</evidence>
<evidence type="ECO:0000256" key="1">
    <source>
        <dbReference type="SAM" id="MobiDB-lite"/>
    </source>
</evidence>
<dbReference type="RefSeq" id="WP_047893964.1">
    <property type="nucleotide sequence ID" value="NZ_CP031263.1"/>
</dbReference>
<feature type="compositionally biased region" description="Basic and acidic residues" evidence="1">
    <location>
        <begin position="442"/>
        <end position="455"/>
    </location>
</feature>
<reference evidence="2 4" key="2">
    <citation type="submission" date="2018-08" db="EMBL/GenBank/DDBJ databases">
        <title>Streptomyces kandeliansis sp. nov., an endophytic bacterium isolated from mangrove plant.</title>
        <authorList>
            <person name="Wang R."/>
        </authorList>
    </citation>
    <scope>NUCLEOTIDE SEQUENCE [LARGE SCALE GENOMIC DNA]</scope>
    <source>
        <strain evidence="2">110B</strain>
        <strain evidence="4">H14(2018)</strain>
    </source>
</reference>
<organism evidence="2 4">
    <name type="scientific">Micromonospora aurantiaca</name>
    <name type="common">nom. illeg.</name>
    <dbReference type="NCBI Taxonomy" id="47850"/>
    <lineage>
        <taxon>Bacteria</taxon>
        <taxon>Bacillati</taxon>
        <taxon>Actinomycetota</taxon>
        <taxon>Actinomycetes</taxon>
        <taxon>Micromonosporales</taxon>
        <taxon>Micromonosporaceae</taxon>
        <taxon>Micromonospora</taxon>
    </lineage>
</organism>
<dbReference type="AlphaFoldDB" id="A0A6N3K6W5"/>
<feature type="region of interest" description="Disordered" evidence="1">
    <location>
        <begin position="478"/>
        <end position="497"/>
    </location>
</feature>
<evidence type="ECO:0000313" key="2">
    <source>
        <dbReference type="EMBL" id="AXH93741.1"/>
    </source>
</evidence>
<dbReference type="EMBL" id="WAAR01000203">
    <property type="protein sequence ID" value="KAB1103188.1"/>
    <property type="molecule type" value="Genomic_DNA"/>
</dbReference>
<feature type="region of interest" description="Disordered" evidence="1">
    <location>
        <begin position="428"/>
        <end position="472"/>
    </location>
</feature>
<reference evidence="3 5" key="3">
    <citation type="submission" date="2019-09" db="EMBL/GenBank/DDBJ databases">
        <title>High taxonomic diversity of Micromonospora strains isolated from Medicago sativa nodules in different geographical locations.</title>
        <authorList>
            <person name="Martinez-Hidalgo P."/>
            <person name="Flores-Felix J.D."/>
            <person name="Velazquez E."/>
            <person name="Brau L."/>
            <person name="Trujillo M.E."/>
            <person name="Martinez-Molina E."/>
        </authorList>
    </citation>
    <scope>NUCLEOTIDE SEQUENCE [LARGE SCALE GENOMIC DNA]</scope>
    <source>
        <strain evidence="3 5">ALFB5</strain>
    </source>
</reference>
<name>A0A6N3K6W5_9ACTN</name>
<reference evidence="2 4" key="1">
    <citation type="submission" date="2018-07" db="EMBL/GenBank/DDBJ databases">
        <authorList>
            <person name="Ye Y."/>
        </authorList>
    </citation>
    <scope>NUCLEOTIDE SEQUENCE [LARGE SCALE GENOMIC DNA]</scope>
    <source>
        <strain evidence="2">110B</strain>
        <strain evidence="4">H14(2018)</strain>
    </source>
</reference>
<dbReference type="EMBL" id="CP031263">
    <property type="protein sequence ID" value="AXH93741.1"/>
    <property type="molecule type" value="Genomic_DNA"/>
</dbReference>
<evidence type="ECO:0000313" key="3">
    <source>
        <dbReference type="EMBL" id="KAB1103188.1"/>
    </source>
</evidence>
<accession>A0A6N3K6W5</accession>
<feature type="compositionally biased region" description="Low complexity" evidence="1">
    <location>
        <begin position="432"/>
        <end position="441"/>
    </location>
</feature>
<gene>
    <name evidence="2" type="ORF">DVH21_29715</name>
    <name evidence="3" type="ORF">F6X54_29490</name>
</gene>
<evidence type="ECO:0000313" key="4">
    <source>
        <dbReference type="Proteomes" id="UP000253958"/>
    </source>
</evidence>
<proteinExistence type="predicted"/>
<dbReference type="Proteomes" id="UP000253958">
    <property type="component" value="Chromosome"/>
</dbReference>
<protein>
    <submittedName>
        <fullName evidence="2">Uncharacterized protein</fullName>
    </submittedName>
</protein>
<dbReference type="Proteomes" id="UP000471364">
    <property type="component" value="Unassembled WGS sequence"/>
</dbReference>
<keyword evidence="5" id="KW-1185">Reference proteome</keyword>